<dbReference type="AlphaFoldDB" id="A0A2T4CI97"/>
<keyword evidence="2" id="KW-1185">Reference proteome</keyword>
<name>A0A2T4CI97_TRILO</name>
<organism evidence="1 2">
    <name type="scientific">Trichoderma longibrachiatum ATCC 18648</name>
    <dbReference type="NCBI Taxonomy" id="983965"/>
    <lineage>
        <taxon>Eukaryota</taxon>
        <taxon>Fungi</taxon>
        <taxon>Dikarya</taxon>
        <taxon>Ascomycota</taxon>
        <taxon>Pezizomycotina</taxon>
        <taxon>Sordariomycetes</taxon>
        <taxon>Hypocreomycetidae</taxon>
        <taxon>Hypocreales</taxon>
        <taxon>Hypocreaceae</taxon>
        <taxon>Trichoderma</taxon>
    </lineage>
</organism>
<evidence type="ECO:0000313" key="2">
    <source>
        <dbReference type="Proteomes" id="UP000240760"/>
    </source>
</evidence>
<sequence>MCCFVLVQRLVAPTDKIDLHTWPSGVCVSVTPEAVYVRQRRAVMFRFYETITIMDDGQDGSPRICSSRGQHDVRLRFGSFSGLGLMANDFLVRSRSRTLAVPHHHRHLRTCKNSRGCFYDQANHLSQRFRLKSSPPQGEVAMESWQLFWIDNFPGCAADPRISSFLFCKLRQWRNSNMLHRNWSLPPSRPGVKEGKRTDSLEVGADLSLSFYPILCRAAKLRR</sequence>
<accession>A0A2T4CI97</accession>
<dbReference type="EMBL" id="KZ679126">
    <property type="protein sequence ID" value="PTB81295.1"/>
    <property type="molecule type" value="Genomic_DNA"/>
</dbReference>
<gene>
    <name evidence="1" type="ORF">M440DRAFT_1012316</name>
</gene>
<proteinExistence type="predicted"/>
<evidence type="ECO:0000313" key="1">
    <source>
        <dbReference type="EMBL" id="PTB81295.1"/>
    </source>
</evidence>
<reference evidence="1 2" key="1">
    <citation type="submission" date="2016-07" db="EMBL/GenBank/DDBJ databases">
        <title>Multiple horizontal gene transfer events from other fungi enriched the ability of initially mycotrophic Trichoderma (Ascomycota) to feed on dead plant biomass.</title>
        <authorList>
            <consortium name="DOE Joint Genome Institute"/>
            <person name="Aerts A."/>
            <person name="Atanasova L."/>
            <person name="Chenthamara K."/>
            <person name="Zhang J."/>
            <person name="Grujic M."/>
            <person name="Henrissat B."/>
            <person name="Kuo A."/>
            <person name="Salamov A."/>
            <person name="Lipzen A."/>
            <person name="Labutti K."/>
            <person name="Barry K."/>
            <person name="Miao Y."/>
            <person name="Rahimi M.J."/>
            <person name="Shen Q."/>
            <person name="Grigoriev I.V."/>
            <person name="Kubicek C.P."/>
            <person name="Druzhinina I.S."/>
        </authorList>
    </citation>
    <scope>NUCLEOTIDE SEQUENCE [LARGE SCALE GENOMIC DNA]</scope>
    <source>
        <strain evidence="1 2">ATCC 18648</strain>
    </source>
</reference>
<protein>
    <submittedName>
        <fullName evidence="1">Uncharacterized protein</fullName>
    </submittedName>
</protein>
<dbReference type="Proteomes" id="UP000240760">
    <property type="component" value="Unassembled WGS sequence"/>
</dbReference>